<reference evidence="3 4" key="1">
    <citation type="submission" date="2018-11" db="EMBL/GenBank/DDBJ databases">
        <authorList>
            <person name="Li F."/>
        </authorList>
    </citation>
    <scope>NUCLEOTIDE SEQUENCE [LARGE SCALE GENOMIC DNA]</scope>
    <source>
        <strain evidence="3 4">Gsoil 818</strain>
    </source>
</reference>
<comment type="caution">
    <text evidence="3">The sequence shown here is derived from an EMBL/GenBank/DDBJ whole genome shotgun (WGS) entry which is preliminary data.</text>
</comment>
<dbReference type="RefSeq" id="WP_123221840.1">
    <property type="nucleotide sequence ID" value="NZ_RJSF01000009.1"/>
</dbReference>
<evidence type="ECO:0000256" key="1">
    <source>
        <dbReference type="SAM" id="MobiDB-lite"/>
    </source>
</evidence>
<name>A0A3N0GV54_9ACTN</name>
<proteinExistence type="predicted"/>
<keyword evidence="2" id="KW-0812">Transmembrane</keyword>
<evidence type="ECO:0008006" key="5">
    <source>
        <dbReference type="Google" id="ProtNLM"/>
    </source>
</evidence>
<evidence type="ECO:0000313" key="4">
    <source>
        <dbReference type="Proteomes" id="UP000279994"/>
    </source>
</evidence>
<accession>A0A3N0GV54</accession>
<evidence type="ECO:0000313" key="3">
    <source>
        <dbReference type="EMBL" id="RNM16344.1"/>
    </source>
</evidence>
<feature type="transmembrane region" description="Helical" evidence="2">
    <location>
        <begin position="81"/>
        <end position="99"/>
    </location>
</feature>
<dbReference type="Proteomes" id="UP000279994">
    <property type="component" value="Unassembled WGS sequence"/>
</dbReference>
<keyword evidence="2" id="KW-1133">Transmembrane helix</keyword>
<gene>
    <name evidence="3" type="ORF">EFL26_05190</name>
</gene>
<feature type="transmembrane region" description="Helical" evidence="2">
    <location>
        <begin position="111"/>
        <end position="138"/>
    </location>
</feature>
<sequence length="235" mass="24402">MTQLATPLSAGPGTGSHPDTDTDPRPWRWAGGLALAHVVVMLGALSQEGVILEHGASTAKVQHDLAAASLTRMYAGGYVESMAFLVLVPALVLIARLLGRRTELGRVAAQTFLGLGIAFVASTLAIGFAPAAAAGYAAHHGVDAGAIAMVNDLRNFGFVLQVALLAAMTLALGVAALTDRVHMRWIGWGGVAVGAVGLVVTPFAHNAISMVWMIWWVGMAVLLLRGAPATDRPNR</sequence>
<dbReference type="EMBL" id="RJSF01000009">
    <property type="protein sequence ID" value="RNM16344.1"/>
    <property type="molecule type" value="Genomic_DNA"/>
</dbReference>
<feature type="transmembrane region" description="Helical" evidence="2">
    <location>
        <begin position="185"/>
        <end position="204"/>
    </location>
</feature>
<protein>
    <recommendedName>
        <fullName evidence="5">DUF4386 family protein</fullName>
    </recommendedName>
</protein>
<feature type="transmembrane region" description="Helical" evidence="2">
    <location>
        <begin position="210"/>
        <end position="227"/>
    </location>
</feature>
<feature type="region of interest" description="Disordered" evidence="1">
    <location>
        <begin position="1"/>
        <end position="24"/>
    </location>
</feature>
<evidence type="ECO:0000256" key="2">
    <source>
        <dbReference type="SAM" id="Phobius"/>
    </source>
</evidence>
<feature type="transmembrane region" description="Helical" evidence="2">
    <location>
        <begin position="158"/>
        <end position="178"/>
    </location>
</feature>
<dbReference type="AlphaFoldDB" id="A0A3N0GV54"/>
<organism evidence="3 4">
    <name type="scientific">Nocardioides pocheonensis</name>
    <dbReference type="NCBI Taxonomy" id="661485"/>
    <lineage>
        <taxon>Bacteria</taxon>
        <taxon>Bacillati</taxon>
        <taxon>Actinomycetota</taxon>
        <taxon>Actinomycetes</taxon>
        <taxon>Propionibacteriales</taxon>
        <taxon>Nocardioidaceae</taxon>
        <taxon>Nocardioides</taxon>
    </lineage>
</organism>
<keyword evidence="4" id="KW-1185">Reference proteome</keyword>
<keyword evidence="2" id="KW-0472">Membrane</keyword>